<protein>
    <recommendedName>
        <fullName evidence="3">J domain-containing protein</fullName>
    </recommendedName>
</protein>
<keyword evidence="1" id="KW-0175">Coiled coil</keyword>
<feature type="compositionally biased region" description="Basic and acidic residues" evidence="2">
    <location>
        <begin position="516"/>
        <end position="529"/>
    </location>
</feature>
<evidence type="ECO:0000256" key="1">
    <source>
        <dbReference type="SAM" id="Coils"/>
    </source>
</evidence>
<organism evidence="4 5">
    <name type="scientific">Phomopsis amygdali</name>
    <name type="common">Fusicoccum amygdali</name>
    <dbReference type="NCBI Taxonomy" id="1214568"/>
    <lineage>
        <taxon>Eukaryota</taxon>
        <taxon>Fungi</taxon>
        <taxon>Dikarya</taxon>
        <taxon>Ascomycota</taxon>
        <taxon>Pezizomycotina</taxon>
        <taxon>Sordariomycetes</taxon>
        <taxon>Sordariomycetidae</taxon>
        <taxon>Diaporthales</taxon>
        <taxon>Diaporthaceae</taxon>
        <taxon>Diaporthe</taxon>
    </lineage>
</organism>
<keyword evidence="5" id="KW-1185">Reference proteome</keyword>
<reference evidence="4" key="1">
    <citation type="submission" date="2023-06" db="EMBL/GenBank/DDBJ databases">
        <authorList>
            <person name="Noh H."/>
        </authorList>
    </citation>
    <scope>NUCLEOTIDE SEQUENCE</scope>
    <source>
        <strain evidence="4">DUCC20226</strain>
    </source>
</reference>
<evidence type="ECO:0000256" key="2">
    <source>
        <dbReference type="SAM" id="MobiDB-lite"/>
    </source>
</evidence>
<dbReference type="Gene3D" id="1.10.287.110">
    <property type="entry name" value="DnaJ domain"/>
    <property type="match status" value="1"/>
</dbReference>
<dbReference type="InterPro" id="IPR001623">
    <property type="entry name" value="DnaJ_domain"/>
</dbReference>
<dbReference type="EMBL" id="JAUJFL010000003">
    <property type="protein sequence ID" value="KAK2606584.1"/>
    <property type="molecule type" value="Genomic_DNA"/>
</dbReference>
<dbReference type="Proteomes" id="UP001265746">
    <property type="component" value="Unassembled WGS sequence"/>
</dbReference>
<evidence type="ECO:0000259" key="3">
    <source>
        <dbReference type="PROSITE" id="PS50076"/>
    </source>
</evidence>
<accession>A0AAD9SDS7</accession>
<feature type="domain" description="J" evidence="3">
    <location>
        <begin position="24"/>
        <end position="102"/>
    </location>
</feature>
<dbReference type="CDD" id="cd06257">
    <property type="entry name" value="DnaJ"/>
    <property type="match status" value="1"/>
</dbReference>
<gene>
    <name evidence="4" type="ORF">N8I77_005322</name>
</gene>
<comment type="caution">
    <text evidence="4">The sequence shown here is derived from an EMBL/GenBank/DDBJ whole genome shotgun (WGS) entry which is preliminary data.</text>
</comment>
<feature type="region of interest" description="Disordered" evidence="2">
    <location>
        <begin position="284"/>
        <end position="309"/>
    </location>
</feature>
<dbReference type="AlphaFoldDB" id="A0AAD9SDS7"/>
<feature type="coiled-coil region" evidence="1">
    <location>
        <begin position="329"/>
        <end position="356"/>
    </location>
</feature>
<evidence type="ECO:0000313" key="4">
    <source>
        <dbReference type="EMBL" id="KAK2606584.1"/>
    </source>
</evidence>
<feature type="region of interest" description="Disordered" evidence="2">
    <location>
        <begin position="501"/>
        <end position="529"/>
    </location>
</feature>
<dbReference type="SUPFAM" id="SSF46565">
    <property type="entry name" value="Chaperone J-domain"/>
    <property type="match status" value="1"/>
</dbReference>
<dbReference type="InterPro" id="IPR036869">
    <property type="entry name" value="J_dom_sf"/>
</dbReference>
<proteinExistence type="predicted"/>
<evidence type="ECO:0000313" key="5">
    <source>
        <dbReference type="Proteomes" id="UP001265746"/>
    </source>
</evidence>
<sequence>MTADRVAYDVLQTAMARQRVTVYDLYGLLGVSPNADEDGLRAAYDSITKKLQQVPSDAVSVRTSRSAFQQRNETLLTTPLQVNAAYSILANPFKRAQYDRDRLEYLYRHFSTHDAFPPTASIPSSGIKSRDDQIQVYASTLVDRVKDPIEDKKKAVNRRLETIRNELDEFNEISGKQRQDWATSNNRVLRMAGNALCEVVVCAEEDLRMLEDELGRIDGTLAPKDLDGPAGRVTSVGYYGSEIMAMPTGTTNSIAPEKQPRVLMGQHVPSLPHSPTVRFLPQSASKLGIDGPTKDTPSSEGSYDADGKHHRVNDFLLGPIHARRQPSNGAEANNTITKAQNQAQILRRRESTLLEKLRHATAKEHFDANMPSMGTGMGLVDWQRLNRPSFPEETAKPKDNSTDLTAWNKAYDPKHTQSADEVPTRPTPHRDAPTPPSGAGRNSWDPAFSRGRGVAADGNFGFHVAQPTARGNSLTASNTVLFKEVQDRAAALARAPGRWVVGGPGLTNYDAGRVSSGEKKENRPEDPFA</sequence>
<dbReference type="PROSITE" id="PS50076">
    <property type="entry name" value="DNAJ_2"/>
    <property type="match status" value="1"/>
</dbReference>
<name>A0AAD9SDS7_PHOAM</name>
<feature type="region of interest" description="Disordered" evidence="2">
    <location>
        <begin position="412"/>
        <end position="452"/>
    </location>
</feature>